<organism evidence="1 2">
    <name type="scientific">Daphnia magna</name>
    <dbReference type="NCBI Taxonomy" id="35525"/>
    <lineage>
        <taxon>Eukaryota</taxon>
        <taxon>Metazoa</taxon>
        <taxon>Ecdysozoa</taxon>
        <taxon>Arthropoda</taxon>
        <taxon>Crustacea</taxon>
        <taxon>Branchiopoda</taxon>
        <taxon>Diplostraca</taxon>
        <taxon>Cladocera</taxon>
        <taxon>Anomopoda</taxon>
        <taxon>Daphniidae</taxon>
        <taxon>Daphnia</taxon>
    </lineage>
</organism>
<dbReference type="OrthoDB" id="6368542at2759"/>
<evidence type="ECO:0000313" key="2">
    <source>
        <dbReference type="Proteomes" id="UP000076858"/>
    </source>
</evidence>
<reference evidence="1 2" key="1">
    <citation type="submission" date="2016-03" db="EMBL/GenBank/DDBJ databases">
        <title>EvidentialGene: Evidence-directed Construction of Genes on Genomes.</title>
        <authorList>
            <person name="Gilbert D.G."/>
            <person name="Choi J.-H."/>
            <person name="Mockaitis K."/>
            <person name="Colbourne J."/>
            <person name="Pfrender M."/>
        </authorList>
    </citation>
    <scope>NUCLEOTIDE SEQUENCE [LARGE SCALE GENOMIC DNA]</scope>
    <source>
        <strain evidence="1 2">Xinb3</strain>
        <tissue evidence="1">Complete organism</tissue>
    </source>
</reference>
<evidence type="ECO:0000313" key="1">
    <source>
        <dbReference type="EMBL" id="KZS11701.1"/>
    </source>
</evidence>
<dbReference type="Proteomes" id="UP000076858">
    <property type="component" value="Unassembled WGS sequence"/>
</dbReference>
<keyword evidence="2" id="KW-1185">Reference proteome</keyword>
<sequence length="195" mass="21810">MSDEWVTRQLNLVTRQLVTNTTTVNIACAKLVNVTGPCRRRRGLWLEEPIVLSFDEETEKLTEILFTPPYRMETTEIPNTSVIDFTSESPSGATVTNIEDGRLVPSMRESRDLDLPHSRIYFPFVLSLVTRFISALTAGRPSVPIGGNPTLTGGVLPIFVPSQTVTVTVTNTFFVQLCTPSPFPFSECLQFRKRN</sequence>
<protein>
    <submittedName>
        <fullName evidence="1">Uncharacterized protein</fullName>
    </submittedName>
</protein>
<name>A0A164UV84_9CRUS</name>
<dbReference type="EMBL" id="LRGB01001574">
    <property type="protein sequence ID" value="KZS11701.1"/>
    <property type="molecule type" value="Genomic_DNA"/>
</dbReference>
<proteinExistence type="predicted"/>
<dbReference type="AlphaFoldDB" id="A0A164UV84"/>
<accession>A0A164UV84</accession>
<gene>
    <name evidence="1" type="ORF">APZ42_023656</name>
</gene>
<comment type="caution">
    <text evidence="1">The sequence shown here is derived from an EMBL/GenBank/DDBJ whole genome shotgun (WGS) entry which is preliminary data.</text>
</comment>